<keyword evidence="7" id="KW-1003">Cell membrane</keyword>
<dbReference type="EMBL" id="JACRWE010000004">
    <property type="protein sequence ID" value="MBC5997183.1"/>
    <property type="molecule type" value="Genomic_DNA"/>
</dbReference>
<evidence type="ECO:0000256" key="12">
    <source>
        <dbReference type="ARBA" id="ARBA00031636"/>
    </source>
</evidence>
<evidence type="ECO:0000313" key="15">
    <source>
        <dbReference type="Proteomes" id="UP000609849"/>
    </source>
</evidence>
<keyword evidence="11 13" id="KW-0472">Membrane</keyword>
<dbReference type="PIRSF" id="PIRSF006603">
    <property type="entry name" value="DinF"/>
    <property type="match status" value="1"/>
</dbReference>
<comment type="caution">
    <text evidence="14">The sequence shown here is derived from an EMBL/GenBank/DDBJ whole genome shotgun (WGS) entry which is preliminary data.</text>
</comment>
<name>A0ABR7JQI5_9FIRM</name>
<comment type="similarity">
    <text evidence="3">Belongs to the multi antimicrobial extrusion (MATE) (TC 2.A.66.1) family.</text>
</comment>
<evidence type="ECO:0000256" key="10">
    <source>
        <dbReference type="ARBA" id="ARBA00023065"/>
    </source>
</evidence>
<evidence type="ECO:0000256" key="8">
    <source>
        <dbReference type="ARBA" id="ARBA00022692"/>
    </source>
</evidence>
<gene>
    <name evidence="14" type="ORF">H8923_10450</name>
</gene>
<keyword evidence="9 13" id="KW-1133">Transmembrane helix</keyword>
<feature type="transmembrane region" description="Helical" evidence="13">
    <location>
        <begin position="388"/>
        <end position="408"/>
    </location>
</feature>
<evidence type="ECO:0000256" key="13">
    <source>
        <dbReference type="SAM" id="Phobius"/>
    </source>
</evidence>
<feature type="transmembrane region" description="Helical" evidence="13">
    <location>
        <begin position="251"/>
        <end position="273"/>
    </location>
</feature>
<dbReference type="RefSeq" id="WP_153924618.1">
    <property type="nucleotide sequence ID" value="NZ_JACRWE010000004.1"/>
</dbReference>
<evidence type="ECO:0000256" key="7">
    <source>
        <dbReference type="ARBA" id="ARBA00022475"/>
    </source>
</evidence>
<dbReference type="InterPro" id="IPR048279">
    <property type="entry name" value="MdtK-like"/>
</dbReference>
<reference evidence="14 15" key="1">
    <citation type="submission" date="2020-08" db="EMBL/GenBank/DDBJ databases">
        <authorList>
            <person name="Liu C."/>
            <person name="Sun Q."/>
        </authorList>
    </citation>
    <scope>NUCLEOTIDE SEQUENCE [LARGE SCALE GENOMIC DNA]</scope>
    <source>
        <strain evidence="14 15">NSJ-18</strain>
    </source>
</reference>
<evidence type="ECO:0000256" key="3">
    <source>
        <dbReference type="ARBA" id="ARBA00010199"/>
    </source>
</evidence>
<keyword evidence="15" id="KW-1185">Reference proteome</keyword>
<evidence type="ECO:0000256" key="5">
    <source>
        <dbReference type="ARBA" id="ARBA00022448"/>
    </source>
</evidence>
<evidence type="ECO:0000256" key="6">
    <source>
        <dbReference type="ARBA" id="ARBA00022449"/>
    </source>
</evidence>
<feature type="transmembrane region" description="Helical" evidence="13">
    <location>
        <begin position="318"/>
        <end position="342"/>
    </location>
</feature>
<sequence length="439" mass="48522">MIDMTEGNPNKLILKFAFPMILGNIFQQVYNLVDSIVVGKFVGADALASVGSSFSIVVFITSIIIGLTMGVGIIFAQYYGSRDMQNLKETIVISFIFIGGVTIFIMIVSLLGIDLILDLFNMPDRLIKDSKGYLIIIILGLLFTFIYNLATALLRSIGDSKRPLYFLIVASIINIVLDIVFVLKFNWGVIGVAIATIIAQAISAVLSIIYVYKSINFIKISKQDIRINKDVFKNVVKYSVLTSIQQSIMNFGILIVQGLVNTFGTTVMAAFAAGVKVDSIAYMPVQDFGNAFSTFVAQNKGAGKINRVKEGVKSSTKIIMIFCVIVSTLIFVFSKDIMYIFIKKSEIEVISLGVEYLSVVSIFYVLIGFLFMFYGLFRGVGLINISIVLTLVSLGTRIVLAYILASTWLSESGIWWSIPIGWALADILGIVYYRKKINF</sequence>
<evidence type="ECO:0000313" key="14">
    <source>
        <dbReference type="EMBL" id="MBC5997183.1"/>
    </source>
</evidence>
<feature type="transmembrane region" description="Helical" evidence="13">
    <location>
        <begin position="53"/>
        <end position="79"/>
    </location>
</feature>
<evidence type="ECO:0000256" key="11">
    <source>
        <dbReference type="ARBA" id="ARBA00023136"/>
    </source>
</evidence>
<organism evidence="14 15">
    <name type="scientific">Romboutsia faecis</name>
    <dbReference type="NCBI Taxonomy" id="2764597"/>
    <lineage>
        <taxon>Bacteria</taxon>
        <taxon>Bacillati</taxon>
        <taxon>Bacillota</taxon>
        <taxon>Clostridia</taxon>
        <taxon>Peptostreptococcales</taxon>
        <taxon>Peptostreptococcaceae</taxon>
        <taxon>Romboutsia</taxon>
    </lineage>
</organism>
<comment type="function">
    <text evidence="1">Multidrug efflux pump.</text>
</comment>
<dbReference type="PANTHER" id="PTHR43298">
    <property type="entry name" value="MULTIDRUG RESISTANCE PROTEIN NORM-RELATED"/>
    <property type="match status" value="1"/>
</dbReference>
<keyword evidence="8 13" id="KW-0812">Transmembrane</keyword>
<feature type="transmembrane region" description="Helical" evidence="13">
    <location>
        <begin position="91"/>
        <end position="113"/>
    </location>
</feature>
<evidence type="ECO:0000256" key="1">
    <source>
        <dbReference type="ARBA" id="ARBA00003408"/>
    </source>
</evidence>
<feature type="transmembrane region" description="Helical" evidence="13">
    <location>
        <begin position="164"/>
        <end position="183"/>
    </location>
</feature>
<feature type="transmembrane region" description="Helical" evidence="13">
    <location>
        <begin position="354"/>
        <end position="376"/>
    </location>
</feature>
<dbReference type="CDD" id="cd13138">
    <property type="entry name" value="MATE_yoeA_like"/>
    <property type="match status" value="1"/>
</dbReference>
<evidence type="ECO:0000256" key="9">
    <source>
        <dbReference type="ARBA" id="ARBA00022989"/>
    </source>
</evidence>
<keyword evidence="5" id="KW-0813">Transport</keyword>
<feature type="transmembrane region" description="Helical" evidence="13">
    <location>
        <begin position="414"/>
        <end position="433"/>
    </location>
</feature>
<dbReference type="Proteomes" id="UP000609849">
    <property type="component" value="Unassembled WGS sequence"/>
</dbReference>
<protein>
    <recommendedName>
        <fullName evidence="4">Probable multidrug resistance protein NorM</fullName>
    </recommendedName>
    <alternativeName>
        <fullName evidence="12">Multidrug-efflux transporter</fullName>
    </alternativeName>
</protein>
<dbReference type="PANTHER" id="PTHR43298:SF2">
    <property type="entry name" value="FMN_FAD EXPORTER YEEO-RELATED"/>
    <property type="match status" value="1"/>
</dbReference>
<dbReference type="NCBIfam" id="TIGR00797">
    <property type="entry name" value="matE"/>
    <property type="match status" value="1"/>
</dbReference>
<proteinExistence type="inferred from homology"/>
<comment type="subcellular location">
    <subcellularLocation>
        <location evidence="2">Cell membrane</location>
        <topology evidence="2">Multi-pass membrane protein</topology>
    </subcellularLocation>
</comment>
<keyword evidence="6" id="KW-0050">Antiport</keyword>
<evidence type="ECO:0000256" key="2">
    <source>
        <dbReference type="ARBA" id="ARBA00004651"/>
    </source>
</evidence>
<feature type="transmembrane region" description="Helical" evidence="13">
    <location>
        <begin position="133"/>
        <end position="152"/>
    </location>
</feature>
<feature type="transmembrane region" description="Helical" evidence="13">
    <location>
        <begin position="189"/>
        <end position="212"/>
    </location>
</feature>
<dbReference type="InterPro" id="IPR050222">
    <property type="entry name" value="MATE_MdtK"/>
</dbReference>
<dbReference type="InterPro" id="IPR002528">
    <property type="entry name" value="MATE_fam"/>
</dbReference>
<keyword evidence="10" id="KW-0406">Ion transport</keyword>
<accession>A0ABR7JQI5</accession>
<evidence type="ECO:0000256" key="4">
    <source>
        <dbReference type="ARBA" id="ARBA00020268"/>
    </source>
</evidence>
<dbReference type="Pfam" id="PF01554">
    <property type="entry name" value="MatE"/>
    <property type="match status" value="2"/>
</dbReference>